<dbReference type="PANTHER" id="PTHR36007">
    <property type="entry name" value="TRANSPORT PROTEIN-RELATED"/>
    <property type="match status" value="1"/>
</dbReference>
<feature type="transmembrane region" description="Helical" evidence="1">
    <location>
        <begin position="29"/>
        <end position="53"/>
    </location>
</feature>
<dbReference type="AlphaFoldDB" id="A0A832XIM3"/>
<evidence type="ECO:0000313" key="2">
    <source>
        <dbReference type="EMBL" id="HIJ99451.1"/>
    </source>
</evidence>
<dbReference type="InterPro" id="IPR009577">
    <property type="entry name" value="Sm_multidrug_ex"/>
</dbReference>
<feature type="transmembrane region" description="Helical" evidence="1">
    <location>
        <begin position="88"/>
        <end position="112"/>
    </location>
</feature>
<organism evidence="2 3">
    <name type="scientific">Candidatus Undinarchaeum marinum</name>
    <dbReference type="NCBI Taxonomy" id="2756141"/>
    <lineage>
        <taxon>Archaea</taxon>
        <taxon>Candidatus Undinarchaeota</taxon>
        <taxon>Candidatus Undinarchaeia</taxon>
        <taxon>Candidatus Undinarchaeales</taxon>
        <taxon>Candidatus Undinarchaeaceae</taxon>
        <taxon>Candidatus Undinarchaeum</taxon>
    </lineage>
</organism>
<name>A0A832XIM3_9ARCH</name>
<keyword evidence="1" id="KW-0812">Transmembrane</keyword>
<evidence type="ECO:0000313" key="3">
    <source>
        <dbReference type="Proteomes" id="UP000604391"/>
    </source>
</evidence>
<accession>A0A832XIM3</accession>
<sequence length="153" mass="16992">MVFLYIVLLSAAPFLELRGAIPFGIAAGLDYFTVFLVATTANIIIIPVIYMLFNTFFKELYKFPYIGTMFEKTVHKAHRKSKKYLDKYGYLGLAIFVSIPIPGSGAYTGSIVANFLEMDRRKAMLAIAAGVFVAGILVTLISIGFIESLRFLL</sequence>
<comment type="caution">
    <text evidence="2">The sequence shown here is derived from an EMBL/GenBank/DDBJ whole genome shotgun (WGS) entry which is preliminary data.</text>
</comment>
<gene>
    <name evidence="2" type="ORF">H1011_01340</name>
</gene>
<dbReference type="PANTHER" id="PTHR36007:SF2">
    <property type="entry name" value="TRANSPORT PROTEIN-RELATED"/>
    <property type="match status" value="1"/>
</dbReference>
<keyword evidence="1" id="KW-0472">Membrane</keyword>
<keyword evidence="3" id="KW-1185">Reference proteome</keyword>
<protein>
    <submittedName>
        <fullName evidence="2">Small multi-drug export protein</fullName>
    </submittedName>
</protein>
<reference evidence="2 3" key="1">
    <citation type="journal article" name="Nat. Commun.">
        <title>Undinarchaeota illuminate DPANN phylogeny and the impact of gene transfer on archaeal evolution.</title>
        <authorList>
            <person name="Dombrowski N."/>
            <person name="Williams T.A."/>
            <person name="Sun J."/>
            <person name="Woodcroft B.J."/>
            <person name="Lee J.H."/>
            <person name="Minh B.Q."/>
            <person name="Rinke C."/>
            <person name="Spang A."/>
        </authorList>
    </citation>
    <scope>NUCLEOTIDE SEQUENCE [LARGE SCALE GENOMIC DNA]</scope>
    <source>
        <strain evidence="2">MAG_bin17</strain>
    </source>
</reference>
<evidence type="ECO:0000256" key="1">
    <source>
        <dbReference type="SAM" id="Phobius"/>
    </source>
</evidence>
<dbReference type="EMBL" id="DVAD01000007">
    <property type="protein sequence ID" value="HIJ99451.1"/>
    <property type="molecule type" value="Genomic_DNA"/>
</dbReference>
<dbReference type="Proteomes" id="UP000604391">
    <property type="component" value="Unassembled WGS sequence"/>
</dbReference>
<keyword evidence="1" id="KW-1133">Transmembrane helix</keyword>
<dbReference type="Pfam" id="PF06695">
    <property type="entry name" value="Sm_multidrug_ex"/>
    <property type="match status" value="1"/>
</dbReference>
<proteinExistence type="predicted"/>
<feature type="transmembrane region" description="Helical" evidence="1">
    <location>
        <begin position="124"/>
        <end position="146"/>
    </location>
</feature>